<feature type="domain" description="NmrA-like" evidence="3">
    <location>
        <begin position="7"/>
        <end position="259"/>
    </location>
</feature>
<dbReference type="InterPro" id="IPR008030">
    <property type="entry name" value="NmrA-like"/>
</dbReference>
<accession>A0A8G1RUW6</accession>
<dbReference type="AlphaFoldDB" id="A0A8G1RUW6"/>
<reference evidence="4 5" key="1">
    <citation type="submission" date="2018-02" db="EMBL/GenBank/DDBJ databases">
        <title>The genomes of Aspergillus section Nigri reveals drivers in fungal speciation.</title>
        <authorList>
            <consortium name="DOE Joint Genome Institute"/>
            <person name="Vesth T.C."/>
            <person name="Nybo J."/>
            <person name="Theobald S."/>
            <person name="Brandl J."/>
            <person name="Frisvad J.C."/>
            <person name="Nielsen K.F."/>
            <person name="Lyhne E.K."/>
            <person name="Kogle M.E."/>
            <person name="Kuo A."/>
            <person name="Riley R."/>
            <person name="Clum A."/>
            <person name="Nolan M."/>
            <person name="Lipzen A."/>
            <person name="Salamov A."/>
            <person name="Henrissat B."/>
            <person name="Wiebenga A."/>
            <person name="De vries R.P."/>
            <person name="Grigoriev I.V."/>
            <person name="Mortensen U.H."/>
            <person name="Andersen M.R."/>
            <person name="Baker S.E."/>
        </authorList>
    </citation>
    <scope>NUCLEOTIDE SEQUENCE [LARGE SCALE GENOMIC DNA]</scope>
    <source>
        <strain evidence="4 5">CBS 313.89</strain>
    </source>
</reference>
<protein>
    <submittedName>
        <fullName evidence="4">Isoflavone reductase family protein</fullName>
    </submittedName>
</protein>
<dbReference type="SUPFAM" id="SSF51735">
    <property type="entry name" value="NAD(P)-binding Rossmann-fold domains"/>
    <property type="match status" value="1"/>
</dbReference>
<dbReference type="Proteomes" id="UP000249789">
    <property type="component" value="Unassembled WGS sequence"/>
</dbReference>
<evidence type="ECO:0000313" key="5">
    <source>
        <dbReference type="Proteomes" id="UP000249789"/>
    </source>
</evidence>
<dbReference type="PANTHER" id="PTHR47706:SF11">
    <property type="entry name" value="ISOFLAVONE REDUCTASE FAMILY PROTEIN (AFU_ORTHOLOGUE AFUA_1G12510)"/>
    <property type="match status" value="1"/>
</dbReference>
<sequence>MSDKSDKSNILIFGATGAIGSYITQALLDDRAHFGRFAIFTSPQSLQTKTEVLDKLRRQGVDILVGDLANADDVRKAYAGYDTVVSALGRTAIAAQIPLIHLAAESETVRRFLPSEYGTDIEYGPASKDEKPHQQKLKVRAALAPLRDRLEYAYIVTGPYPDYPFYLAAAGSKEAAKAGAWDVKARKAVVAGDGEGRVSFSARVDVGRFVAHALTHWDQARYRALKLNSFTTTPHEILREFEFQTGQKWEVEYTALDELRRLEAQAWEQGAPHATTFTLRRIWAEGGTLYDRRDNEDIGVVATQSLQELVRDSIHRQLE</sequence>
<dbReference type="EMBL" id="KZ824633">
    <property type="protein sequence ID" value="RAK79363.1"/>
    <property type="molecule type" value="Genomic_DNA"/>
</dbReference>
<dbReference type="PANTHER" id="PTHR47706">
    <property type="entry name" value="NMRA-LIKE FAMILY PROTEIN"/>
    <property type="match status" value="1"/>
</dbReference>
<dbReference type="Gene3D" id="3.40.50.720">
    <property type="entry name" value="NAD(P)-binding Rossmann-like Domain"/>
    <property type="match status" value="1"/>
</dbReference>
<dbReference type="GeneID" id="63861564"/>
<dbReference type="Pfam" id="PF05368">
    <property type="entry name" value="NmrA"/>
    <property type="match status" value="1"/>
</dbReference>
<dbReference type="GO" id="GO:0016491">
    <property type="term" value="F:oxidoreductase activity"/>
    <property type="evidence" value="ECO:0007669"/>
    <property type="project" value="UniProtKB-KW"/>
</dbReference>
<dbReference type="InterPro" id="IPR036291">
    <property type="entry name" value="NAD(P)-bd_dom_sf"/>
</dbReference>
<evidence type="ECO:0000256" key="2">
    <source>
        <dbReference type="ARBA" id="ARBA00023002"/>
    </source>
</evidence>
<keyword evidence="5" id="KW-1185">Reference proteome</keyword>
<proteinExistence type="predicted"/>
<evidence type="ECO:0000313" key="4">
    <source>
        <dbReference type="EMBL" id="RAK79363.1"/>
    </source>
</evidence>
<dbReference type="Gene3D" id="3.90.25.10">
    <property type="entry name" value="UDP-galactose 4-epimerase, domain 1"/>
    <property type="match status" value="1"/>
</dbReference>
<keyword evidence="1" id="KW-0521">NADP</keyword>
<organism evidence="4 5">
    <name type="scientific">Aspergillus fijiensis CBS 313.89</name>
    <dbReference type="NCBI Taxonomy" id="1448319"/>
    <lineage>
        <taxon>Eukaryota</taxon>
        <taxon>Fungi</taxon>
        <taxon>Dikarya</taxon>
        <taxon>Ascomycota</taxon>
        <taxon>Pezizomycotina</taxon>
        <taxon>Eurotiomycetes</taxon>
        <taxon>Eurotiomycetidae</taxon>
        <taxon>Eurotiales</taxon>
        <taxon>Aspergillaceae</taxon>
        <taxon>Aspergillus</taxon>
    </lineage>
</organism>
<dbReference type="RefSeq" id="XP_040803373.1">
    <property type="nucleotide sequence ID" value="XM_040944231.1"/>
</dbReference>
<gene>
    <name evidence="4" type="ORF">BO72DRAFT_446174</name>
</gene>
<evidence type="ECO:0000259" key="3">
    <source>
        <dbReference type="Pfam" id="PF05368"/>
    </source>
</evidence>
<dbReference type="VEuPathDB" id="FungiDB:BO72DRAFT_446174"/>
<name>A0A8G1RUW6_9EURO</name>
<dbReference type="OrthoDB" id="419598at2759"/>
<dbReference type="InterPro" id="IPR051609">
    <property type="entry name" value="NmrA/Isoflavone_reductase-like"/>
</dbReference>
<keyword evidence="2" id="KW-0560">Oxidoreductase</keyword>
<evidence type="ECO:0000256" key="1">
    <source>
        <dbReference type="ARBA" id="ARBA00022857"/>
    </source>
</evidence>